<sequence>KKVSTEAITVCGKYLRILSLKDDWTSHIMNSTKGIADGRKFTAQFQVATGCIIFNDYCKDCGKMFNSVIHAFAECPFLLLLRKFVEWNLEGHINTAPNHISAIILFGLPKNKLIPTKKAKAIRFGLLNSKAYIAKKLTLKEPTDGRELRGILIAAASRYLAFELKIPKDDTLP</sequence>
<dbReference type="EMBL" id="HACA01000853">
    <property type="protein sequence ID" value="CDW18214.1"/>
    <property type="molecule type" value="Transcribed_RNA"/>
</dbReference>
<protein>
    <submittedName>
        <fullName evidence="1">Uncharacterized protein</fullName>
    </submittedName>
</protein>
<dbReference type="AlphaFoldDB" id="A0A0K2SWU9"/>
<feature type="non-terminal residue" evidence="1">
    <location>
        <position position="173"/>
    </location>
</feature>
<accession>A0A0K2SWU9</accession>
<organism evidence="1">
    <name type="scientific">Lepeophtheirus salmonis</name>
    <name type="common">Salmon louse</name>
    <name type="synonym">Caligus salmonis</name>
    <dbReference type="NCBI Taxonomy" id="72036"/>
    <lineage>
        <taxon>Eukaryota</taxon>
        <taxon>Metazoa</taxon>
        <taxon>Ecdysozoa</taxon>
        <taxon>Arthropoda</taxon>
        <taxon>Crustacea</taxon>
        <taxon>Multicrustacea</taxon>
        <taxon>Hexanauplia</taxon>
        <taxon>Copepoda</taxon>
        <taxon>Siphonostomatoida</taxon>
        <taxon>Caligidae</taxon>
        <taxon>Lepeophtheirus</taxon>
    </lineage>
</organism>
<name>A0A0K2SWU9_LEPSM</name>
<reference evidence="1" key="1">
    <citation type="submission" date="2014-05" db="EMBL/GenBank/DDBJ databases">
        <authorList>
            <person name="Chronopoulou M."/>
        </authorList>
    </citation>
    <scope>NUCLEOTIDE SEQUENCE</scope>
    <source>
        <tissue evidence="1">Whole organism</tissue>
    </source>
</reference>
<feature type="non-terminal residue" evidence="1">
    <location>
        <position position="1"/>
    </location>
</feature>
<evidence type="ECO:0000313" key="1">
    <source>
        <dbReference type="EMBL" id="CDW18214.1"/>
    </source>
</evidence>
<proteinExistence type="predicted"/>